<evidence type="ECO:0000256" key="1">
    <source>
        <dbReference type="SAM" id="MobiDB-lite"/>
    </source>
</evidence>
<dbReference type="Proteomes" id="UP000009168">
    <property type="component" value="Unassembled WGS sequence"/>
</dbReference>
<keyword evidence="3" id="KW-1185">Reference proteome</keyword>
<organism evidence="2 3">
    <name type="scientific">Tetrahymena thermophila (strain SB210)</name>
    <dbReference type="NCBI Taxonomy" id="312017"/>
    <lineage>
        <taxon>Eukaryota</taxon>
        <taxon>Sar</taxon>
        <taxon>Alveolata</taxon>
        <taxon>Ciliophora</taxon>
        <taxon>Intramacronucleata</taxon>
        <taxon>Oligohymenophorea</taxon>
        <taxon>Hymenostomatida</taxon>
        <taxon>Tetrahymenina</taxon>
        <taxon>Tetrahymenidae</taxon>
        <taxon>Tetrahymena</taxon>
    </lineage>
</organism>
<dbReference type="EMBL" id="GG662770">
    <property type="protein sequence ID" value="EWS75501.1"/>
    <property type="molecule type" value="Genomic_DNA"/>
</dbReference>
<accession>W7XJG5</accession>
<dbReference type="KEGG" id="tet:TTHERM_000391469"/>
<feature type="compositionally biased region" description="Low complexity" evidence="1">
    <location>
        <begin position="33"/>
        <end position="43"/>
    </location>
</feature>
<dbReference type="RefSeq" id="XP_012651970.1">
    <property type="nucleotide sequence ID" value="XM_012796516.1"/>
</dbReference>
<reference evidence="3" key="1">
    <citation type="journal article" date="2006" name="PLoS Biol.">
        <title>Macronuclear genome sequence of the ciliate Tetrahymena thermophila, a model eukaryote.</title>
        <authorList>
            <person name="Eisen J.A."/>
            <person name="Coyne R.S."/>
            <person name="Wu M."/>
            <person name="Wu D."/>
            <person name="Thiagarajan M."/>
            <person name="Wortman J.R."/>
            <person name="Badger J.H."/>
            <person name="Ren Q."/>
            <person name="Amedeo P."/>
            <person name="Jones K.M."/>
            <person name="Tallon L.J."/>
            <person name="Delcher A.L."/>
            <person name="Salzberg S.L."/>
            <person name="Silva J.C."/>
            <person name="Haas B.J."/>
            <person name="Majoros W.H."/>
            <person name="Farzad M."/>
            <person name="Carlton J.M."/>
            <person name="Smith R.K. Jr."/>
            <person name="Garg J."/>
            <person name="Pearlman R.E."/>
            <person name="Karrer K.M."/>
            <person name="Sun L."/>
            <person name="Manning G."/>
            <person name="Elde N.C."/>
            <person name="Turkewitz A.P."/>
            <person name="Asai D.J."/>
            <person name="Wilkes D.E."/>
            <person name="Wang Y."/>
            <person name="Cai H."/>
            <person name="Collins K."/>
            <person name="Stewart B.A."/>
            <person name="Lee S.R."/>
            <person name="Wilamowska K."/>
            <person name="Weinberg Z."/>
            <person name="Ruzzo W.L."/>
            <person name="Wloga D."/>
            <person name="Gaertig J."/>
            <person name="Frankel J."/>
            <person name="Tsao C.-C."/>
            <person name="Gorovsky M.A."/>
            <person name="Keeling P.J."/>
            <person name="Waller R.F."/>
            <person name="Patron N.J."/>
            <person name="Cherry J.M."/>
            <person name="Stover N.A."/>
            <person name="Krieger C.J."/>
            <person name="del Toro C."/>
            <person name="Ryder H.F."/>
            <person name="Williamson S.C."/>
            <person name="Barbeau R.A."/>
            <person name="Hamilton E.P."/>
            <person name="Orias E."/>
        </authorList>
    </citation>
    <scope>NUCLEOTIDE SEQUENCE [LARGE SCALE GENOMIC DNA]</scope>
    <source>
        <strain evidence="3">SB210</strain>
    </source>
</reference>
<dbReference type="AlphaFoldDB" id="W7XJG5"/>
<dbReference type="InParanoid" id="W7XJG5"/>
<sequence>MLPQNTQNWNNFFLTKKKKLGGKDNSCNDERQNNINNQTQNKTQEISEGQDWNGECFYVEVNQISIPIPSFVSLATKIKLIQTIQDIQQQVDNYLNIPSLKQQILDKIHKDFVNKNSELLKKINDANTKIADEFRKFVNDIFNTNSKQSNQIFNDIQQQMKNKETKKKPNNNKNYLFSNEDYMYDQKFIEETLNSIHKFGVNRCNIQKNDNQTIMSETISINFQEKKTLKTITYSILHHNLCKQDQNRAKKFIYKVLSHINPKKKGFEQQNYILRQIYLLFLQTIIIKSNNSNQTAQFLESVFKSEFLSSLLCDHLLFSAKKILKMKNQTNQNQDLNDQLSKAYDFNLYLLSKKQADSKKYLHAKHKSREIFIYFEQSLQQNENQPVYYIINPSDSFICFAESSF</sequence>
<feature type="region of interest" description="Disordered" evidence="1">
    <location>
        <begin position="23"/>
        <end position="43"/>
    </location>
</feature>
<name>W7XJG5_TETTS</name>
<protein>
    <submittedName>
        <fullName evidence="2">Uncharacterized protein</fullName>
    </submittedName>
</protein>
<dbReference type="GeneID" id="24438713"/>
<evidence type="ECO:0000313" key="3">
    <source>
        <dbReference type="Proteomes" id="UP000009168"/>
    </source>
</evidence>
<proteinExistence type="predicted"/>
<evidence type="ECO:0000313" key="2">
    <source>
        <dbReference type="EMBL" id="EWS75501.1"/>
    </source>
</evidence>
<gene>
    <name evidence="2" type="ORF">TTHERM_000391469</name>
</gene>